<protein>
    <submittedName>
        <fullName evidence="1">Uncharacterized protein</fullName>
    </submittedName>
</protein>
<dbReference type="EMBL" id="CP000473">
    <property type="protein sequence ID" value="ABJ83101.1"/>
    <property type="molecule type" value="Genomic_DNA"/>
</dbReference>
<dbReference type="AlphaFoldDB" id="Q026G8"/>
<name>Q026G8_SOLUE</name>
<gene>
    <name evidence="1" type="ordered locus">Acid_2111</name>
</gene>
<accession>Q026G8</accession>
<evidence type="ECO:0000313" key="1">
    <source>
        <dbReference type="EMBL" id="ABJ83101.1"/>
    </source>
</evidence>
<sequence length="109" mass="11712">MYVQCGELPNTDPAKVIQGRQAVAAWTPKNLNLTASQIDTLKSVLHAQERATRSRACLIATCLRPAPEIAFAFRALGEPHIGIATGGALTALALQDQVRRRDHDAVIGL</sequence>
<dbReference type="InParanoid" id="Q026G8"/>
<reference evidence="1" key="1">
    <citation type="submission" date="2006-10" db="EMBL/GenBank/DDBJ databases">
        <title>Complete sequence of Solibacter usitatus Ellin6076.</title>
        <authorList>
            <consortium name="US DOE Joint Genome Institute"/>
            <person name="Copeland A."/>
            <person name="Lucas S."/>
            <person name="Lapidus A."/>
            <person name="Barry K."/>
            <person name="Detter J.C."/>
            <person name="Glavina del Rio T."/>
            <person name="Hammon N."/>
            <person name="Israni S."/>
            <person name="Dalin E."/>
            <person name="Tice H."/>
            <person name="Pitluck S."/>
            <person name="Thompson L.S."/>
            <person name="Brettin T."/>
            <person name="Bruce D."/>
            <person name="Han C."/>
            <person name="Tapia R."/>
            <person name="Gilna P."/>
            <person name="Schmutz J."/>
            <person name="Larimer F."/>
            <person name="Land M."/>
            <person name="Hauser L."/>
            <person name="Kyrpides N."/>
            <person name="Mikhailova N."/>
            <person name="Janssen P.H."/>
            <person name="Kuske C.R."/>
            <person name="Richardson P."/>
        </authorList>
    </citation>
    <scope>NUCLEOTIDE SEQUENCE</scope>
    <source>
        <strain evidence="1">Ellin6076</strain>
    </source>
</reference>
<organism evidence="1">
    <name type="scientific">Solibacter usitatus (strain Ellin6076)</name>
    <dbReference type="NCBI Taxonomy" id="234267"/>
    <lineage>
        <taxon>Bacteria</taxon>
        <taxon>Pseudomonadati</taxon>
        <taxon>Acidobacteriota</taxon>
        <taxon>Terriglobia</taxon>
        <taxon>Bryobacterales</taxon>
        <taxon>Solibacteraceae</taxon>
        <taxon>Candidatus Solibacter</taxon>
    </lineage>
</organism>
<proteinExistence type="predicted"/>
<dbReference type="HOGENOM" id="CLU_2182214_0_0_0"/>
<dbReference type="KEGG" id="sus:Acid_2111"/>